<dbReference type="GO" id="GO:0006048">
    <property type="term" value="P:UDP-N-acetylglucosamine biosynthetic process"/>
    <property type="evidence" value="ECO:0007669"/>
    <property type="project" value="TreeGrafter"/>
</dbReference>
<dbReference type="RefSeq" id="WP_074716529.1">
    <property type="nucleotide sequence ID" value="NZ_FNWV01000005.1"/>
</dbReference>
<protein>
    <submittedName>
        <fullName evidence="4">UDP-N-acetylglucosamine/UDP-N-acetylgalactosamine diphosphorylase</fullName>
    </submittedName>
</protein>
<evidence type="ECO:0000313" key="4">
    <source>
        <dbReference type="EMBL" id="SEH61795.1"/>
    </source>
</evidence>
<proteinExistence type="inferred from homology"/>
<dbReference type="EMBL" id="FNWV01000005">
    <property type="protein sequence ID" value="SEH61795.1"/>
    <property type="molecule type" value="Genomic_DNA"/>
</dbReference>
<evidence type="ECO:0000256" key="3">
    <source>
        <dbReference type="ARBA" id="ARBA00022695"/>
    </source>
</evidence>
<dbReference type="CDD" id="cd04193">
    <property type="entry name" value="UDPGlcNAc_PPase"/>
    <property type="match status" value="1"/>
</dbReference>
<dbReference type="Gene3D" id="3.90.550.10">
    <property type="entry name" value="Spore Coat Polysaccharide Biosynthesis Protein SpsA, Chain A"/>
    <property type="match status" value="1"/>
</dbReference>
<dbReference type="InterPro" id="IPR039741">
    <property type="entry name" value="UDP-sugar_pyrophosphorylase"/>
</dbReference>
<gene>
    <name evidence="4" type="ORF">SAMN02910265_01767</name>
</gene>
<dbReference type="InterPro" id="IPR029044">
    <property type="entry name" value="Nucleotide-diphossugar_trans"/>
</dbReference>
<reference evidence="4 5" key="1">
    <citation type="submission" date="2016-10" db="EMBL/GenBank/DDBJ databases">
        <authorList>
            <person name="de Groot N.N."/>
        </authorList>
    </citation>
    <scope>NUCLEOTIDE SEQUENCE [LARGE SCALE GENOMIC DNA]</scope>
    <source>
        <strain evidence="4 5">YAD2003</strain>
    </source>
</reference>
<dbReference type="PANTHER" id="PTHR11952:SF2">
    <property type="entry name" value="LD24639P"/>
    <property type="match status" value="1"/>
</dbReference>
<evidence type="ECO:0000313" key="5">
    <source>
        <dbReference type="Proteomes" id="UP000183190"/>
    </source>
</evidence>
<keyword evidence="2" id="KW-0808">Transferase</keyword>
<dbReference type="OrthoDB" id="9806910at2"/>
<organism evidence="4 5">
    <name type="scientific">Ruminococcus flavefaciens</name>
    <dbReference type="NCBI Taxonomy" id="1265"/>
    <lineage>
        <taxon>Bacteria</taxon>
        <taxon>Bacillati</taxon>
        <taxon>Bacillota</taxon>
        <taxon>Clostridia</taxon>
        <taxon>Eubacteriales</taxon>
        <taxon>Oscillospiraceae</taxon>
        <taxon>Ruminococcus</taxon>
    </lineage>
</organism>
<name>A0A1H6JHQ4_RUMFL</name>
<dbReference type="SUPFAM" id="SSF53448">
    <property type="entry name" value="Nucleotide-diphospho-sugar transferases"/>
    <property type="match status" value="1"/>
</dbReference>
<dbReference type="InterPro" id="IPR002618">
    <property type="entry name" value="UDPGP_fam"/>
</dbReference>
<evidence type="ECO:0000256" key="1">
    <source>
        <dbReference type="ARBA" id="ARBA00010401"/>
    </source>
</evidence>
<comment type="similarity">
    <text evidence="1">Belongs to the UDPGP type 1 family.</text>
</comment>
<dbReference type="Proteomes" id="UP000183190">
    <property type="component" value="Unassembled WGS sequence"/>
</dbReference>
<dbReference type="PANTHER" id="PTHR11952">
    <property type="entry name" value="UDP- GLUCOSE PYROPHOSPHORYLASE"/>
    <property type="match status" value="1"/>
</dbReference>
<sequence length="410" mass="45767">MINRDQAARILKDYGQEHILNYFDELTDNEKQELLSQIEIIDFSVLDNLDAEKNSNTVRGKFEPLGAVTIEDIASKSDEYVRAGVEAIKKGKTAAVLLAGGQGTRLGFDKPKGMFNIGVNKELYIFQCLINNLMDVVKLAGAWVPLYIMTSEKNHKDTAEFFKEKDYFGYAPEYVHFFIQDMAPSVDFSGKILMESKSKISISPNGNGGWFSSLVRAGLLDEIKANGVEWINVFAVDNVLQRIADPGFIGAVIKSGLQSGGKVVSKASPDEKVGVLCLEDGMPSIVEYYEMTEEMRTLLDEKGELAYKYGVILNYLFNVEKLEEICDRKMPVHVVDKKIPFMDENGELVKPDMPNGHKFETLVLDMVHMQDSCLAYEVVREKEFAPVKNAAGVDSVESARELLKANGIEI</sequence>
<dbReference type="Pfam" id="PF01704">
    <property type="entry name" value="UDPGP"/>
    <property type="match status" value="1"/>
</dbReference>
<dbReference type="GO" id="GO:0003977">
    <property type="term" value="F:UDP-N-acetylglucosamine diphosphorylase activity"/>
    <property type="evidence" value="ECO:0007669"/>
    <property type="project" value="TreeGrafter"/>
</dbReference>
<accession>A0A1H6JHQ4</accession>
<evidence type="ECO:0000256" key="2">
    <source>
        <dbReference type="ARBA" id="ARBA00022679"/>
    </source>
</evidence>
<keyword evidence="3" id="KW-0548">Nucleotidyltransferase</keyword>
<dbReference type="AlphaFoldDB" id="A0A1H6JHQ4"/>